<dbReference type="Proteomes" id="UP001302812">
    <property type="component" value="Unassembled WGS sequence"/>
</dbReference>
<dbReference type="PANTHER" id="PTHR46830:SF2">
    <property type="entry name" value="ALPHA-1,4-N-ACETYLGLUCOSAMINYLTRANSFERASE"/>
    <property type="match status" value="1"/>
</dbReference>
<reference evidence="2" key="1">
    <citation type="journal article" date="2023" name="Mol. Phylogenet. Evol.">
        <title>Genome-scale phylogeny and comparative genomics of the fungal order Sordariales.</title>
        <authorList>
            <person name="Hensen N."/>
            <person name="Bonometti L."/>
            <person name="Westerberg I."/>
            <person name="Brannstrom I.O."/>
            <person name="Guillou S."/>
            <person name="Cros-Aarteil S."/>
            <person name="Calhoun S."/>
            <person name="Haridas S."/>
            <person name="Kuo A."/>
            <person name="Mondo S."/>
            <person name="Pangilinan J."/>
            <person name="Riley R."/>
            <person name="LaButti K."/>
            <person name="Andreopoulos B."/>
            <person name="Lipzen A."/>
            <person name="Chen C."/>
            <person name="Yan M."/>
            <person name="Daum C."/>
            <person name="Ng V."/>
            <person name="Clum A."/>
            <person name="Steindorff A."/>
            <person name="Ohm R.A."/>
            <person name="Martin F."/>
            <person name="Silar P."/>
            <person name="Natvig D.O."/>
            <person name="Lalanne C."/>
            <person name="Gautier V."/>
            <person name="Ament-Velasquez S.L."/>
            <person name="Kruys A."/>
            <person name="Hutchinson M.I."/>
            <person name="Powell A.J."/>
            <person name="Barry K."/>
            <person name="Miller A.N."/>
            <person name="Grigoriev I.V."/>
            <person name="Debuchy R."/>
            <person name="Gladieux P."/>
            <person name="Hiltunen Thoren M."/>
            <person name="Johannesson H."/>
        </authorList>
    </citation>
    <scope>NUCLEOTIDE SEQUENCE</scope>
    <source>
        <strain evidence="2">CBS 508.74</strain>
    </source>
</reference>
<dbReference type="SUPFAM" id="SSF53448">
    <property type="entry name" value="Nucleotide-diphospho-sugar transferases"/>
    <property type="match status" value="1"/>
</dbReference>
<dbReference type="GeneID" id="89935397"/>
<dbReference type="EMBL" id="MU853336">
    <property type="protein sequence ID" value="KAK4114588.1"/>
    <property type="molecule type" value="Genomic_DNA"/>
</dbReference>
<dbReference type="PANTHER" id="PTHR46830">
    <property type="entry name" value="TRANSFERASE, PUTATIVE-RELATED"/>
    <property type="match status" value="1"/>
</dbReference>
<dbReference type="Gene3D" id="3.90.550.20">
    <property type="match status" value="1"/>
</dbReference>
<protein>
    <submittedName>
        <fullName evidence="2">Glycosyltransferase family 32 protein</fullName>
    </submittedName>
</protein>
<dbReference type="Pfam" id="PF04488">
    <property type="entry name" value="Gly_transf_sug"/>
    <property type="match status" value="1"/>
</dbReference>
<dbReference type="AlphaFoldDB" id="A0AAN6THL5"/>
<proteinExistence type="inferred from homology"/>
<evidence type="ECO:0000313" key="3">
    <source>
        <dbReference type="Proteomes" id="UP001302812"/>
    </source>
</evidence>
<dbReference type="RefSeq" id="XP_064672158.1">
    <property type="nucleotide sequence ID" value="XM_064811272.1"/>
</dbReference>
<comment type="caution">
    <text evidence="2">The sequence shown here is derived from an EMBL/GenBank/DDBJ whole genome shotgun (WGS) entry which is preliminary data.</text>
</comment>
<reference evidence="2" key="2">
    <citation type="submission" date="2023-05" db="EMBL/GenBank/DDBJ databases">
        <authorList>
            <consortium name="Lawrence Berkeley National Laboratory"/>
            <person name="Steindorff A."/>
            <person name="Hensen N."/>
            <person name="Bonometti L."/>
            <person name="Westerberg I."/>
            <person name="Brannstrom I.O."/>
            <person name="Guillou S."/>
            <person name="Cros-Aarteil S."/>
            <person name="Calhoun S."/>
            <person name="Haridas S."/>
            <person name="Kuo A."/>
            <person name="Mondo S."/>
            <person name="Pangilinan J."/>
            <person name="Riley R."/>
            <person name="Labutti K."/>
            <person name="Andreopoulos B."/>
            <person name="Lipzen A."/>
            <person name="Chen C."/>
            <person name="Yanf M."/>
            <person name="Daum C."/>
            <person name="Ng V."/>
            <person name="Clum A."/>
            <person name="Ohm R."/>
            <person name="Martin F."/>
            <person name="Silar P."/>
            <person name="Natvig D."/>
            <person name="Lalanne C."/>
            <person name="Gautier V."/>
            <person name="Ament-Velasquez S.L."/>
            <person name="Kruys A."/>
            <person name="Hutchinson M.I."/>
            <person name="Powell A.J."/>
            <person name="Barry K."/>
            <person name="Miller A.N."/>
            <person name="Grigoriev I.V."/>
            <person name="Debuchy R."/>
            <person name="Gladieux P."/>
            <person name="Thoren M.H."/>
            <person name="Johannesson H."/>
        </authorList>
    </citation>
    <scope>NUCLEOTIDE SEQUENCE</scope>
    <source>
        <strain evidence="2">CBS 508.74</strain>
    </source>
</reference>
<gene>
    <name evidence="2" type="ORF">N656DRAFT_705475</name>
</gene>
<accession>A0AAN6THL5</accession>
<evidence type="ECO:0000313" key="2">
    <source>
        <dbReference type="EMBL" id="KAK4114588.1"/>
    </source>
</evidence>
<dbReference type="InterPro" id="IPR029044">
    <property type="entry name" value="Nucleotide-diphossugar_trans"/>
</dbReference>
<organism evidence="2 3">
    <name type="scientific">Canariomyces notabilis</name>
    <dbReference type="NCBI Taxonomy" id="2074819"/>
    <lineage>
        <taxon>Eukaryota</taxon>
        <taxon>Fungi</taxon>
        <taxon>Dikarya</taxon>
        <taxon>Ascomycota</taxon>
        <taxon>Pezizomycotina</taxon>
        <taxon>Sordariomycetes</taxon>
        <taxon>Sordariomycetidae</taxon>
        <taxon>Sordariales</taxon>
        <taxon>Chaetomiaceae</taxon>
        <taxon>Canariomyces</taxon>
    </lineage>
</organism>
<evidence type="ECO:0000256" key="1">
    <source>
        <dbReference type="ARBA" id="ARBA00009003"/>
    </source>
</evidence>
<dbReference type="InterPro" id="IPR007577">
    <property type="entry name" value="GlycoTrfase_DXD_sugar-bd_CS"/>
</dbReference>
<keyword evidence="3" id="KW-1185">Reference proteome</keyword>
<dbReference type="GO" id="GO:1901135">
    <property type="term" value="P:carbohydrate derivative metabolic process"/>
    <property type="evidence" value="ECO:0007669"/>
    <property type="project" value="UniProtKB-ARBA"/>
</dbReference>
<sequence>MPDRACDGAVDAASHAGQERQVIPNLVHYVWLLKNPNQLQLDFQFFLSVYSAHTFWRPERIYIHTDATPEVIQKARDLGTPWTKRILAIPGVTFNHVKAPNFTNRGIEIAEMEHKSDFLRLAALRDFGGVYLDSDAIPLRDVADLRNSGFANVIGEQRALRMWHFGYLNNGVMMAVPHSNLMQAALEFFDGKWETASIHLLTDLTNRLAAIPSEVLILQPQAFSPTSWEKEDQIRLFKEALDPITADIGPAEQGEQQGSLGTCRDALAWLKQRETNRGPDQPWELDFSSTYVLHAFDKALPSILGHDRQIDVQYVLARRSNYARAVFPAVWRAMQEGYIPHEDLS</sequence>
<comment type="similarity">
    <text evidence="1">Belongs to the glycosyltransferase 32 family.</text>
</comment>
<name>A0AAN6THL5_9PEZI</name>